<comment type="function">
    <text evidence="5">Molecular chaperone. Has ATPase activity.</text>
</comment>
<feature type="binding site" evidence="6">
    <location>
        <position position="89"/>
    </location>
    <ligand>
        <name>ATP</name>
        <dbReference type="ChEBI" id="CHEBI:30616"/>
    </ligand>
</feature>
<dbReference type="PROSITE" id="PS00298">
    <property type="entry name" value="HSP90"/>
    <property type="match status" value="1"/>
</dbReference>
<organism evidence="8 9">
    <name type="scientific">Mesorhizobium plurifarium</name>
    <dbReference type="NCBI Taxonomy" id="69974"/>
    <lineage>
        <taxon>Bacteria</taxon>
        <taxon>Pseudomonadati</taxon>
        <taxon>Pseudomonadota</taxon>
        <taxon>Alphaproteobacteria</taxon>
        <taxon>Hyphomicrobiales</taxon>
        <taxon>Phyllobacteriaceae</taxon>
        <taxon>Mesorhizobium</taxon>
    </lineage>
</organism>
<dbReference type="InterPro" id="IPR020575">
    <property type="entry name" value="Hsp90_N"/>
</dbReference>
<feature type="domain" description="Histidine kinase/HSP90-like ATPase" evidence="7">
    <location>
        <begin position="31"/>
        <end position="190"/>
    </location>
</feature>
<gene>
    <name evidence="5 8" type="primary">htpG</name>
    <name evidence="8" type="ORF">MPL3356_390230</name>
</gene>
<dbReference type="SUPFAM" id="SSF54211">
    <property type="entry name" value="Ribosomal protein S5 domain 2-like"/>
    <property type="match status" value="1"/>
</dbReference>
<feature type="binding site" evidence="6">
    <location>
        <position position="180"/>
    </location>
    <ligand>
        <name>ATP</name>
        <dbReference type="ChEBI" id="CHEBI:30616"/>
    </ligand>
</feature>
<evidence type="ECO:0000256" key="2">
    <source>
        <dbReference type="ARBA" id="ARBA00022741"/>
    </source>
</evidence>
<dbReference type="Gene3D" id="1.20.120.790">
    <property type="entry name" value="Heat shock protein 90, C-terminal domain"/>
    <property type="match status" value="1"/>
</dbReference>
<dbReference type="InterPro" id="IPR003594">
    <property type="entry name" value="HATPase_dom"/>
</dbReference>
<dbReference type="Proteomes" id="UP000045285">
    <property type="component" value="Unassembled WGS sequence"/>
</dbReference>
<evidence type="ECO:0000259" key="7">
    <source>
        <dbReference type="SMART" id="SM00387"/>
    </source>
</evidence>
<keyword evidence="2 5" id="KW-0547">Nucleotide-binding</keyword>
<dbReference type="PRINTS" id="PR00775">
    <property type="entry name" value="HEATSHOCK90"/>
</dbReference>
<name>A0A090DYT2_MESPL</name>
<dbReference type="HAMAP" id="MF_00505">
    <property type="entry name" value="HSP90"/>
    <property type="match status" value="1"/>
</dbReference>
<feature type="region of interest" description="B" evidence="5">
    <location>
        <begin position="336"/>
        <end position="551"/>
    </location>
</feature>
<dbReference type="SUPFAM" id="SSF110942">
    <property type="entry name" value="HSP90 C-terminal domain"/>
    <property type="match status" value="1"/>
</dbReference>
<evidence type="ECO:0000256" key="3">
    <source>
        <dbReference type="ARBA" id="ARBA00022840"/>
    </source>
</evidence>
<keyword evidence="9" id="KW-1185">Reference proteome</keyword>
<dbReference type="GO" id="GO:0005737">
    <property type="term" value="C:cytoplasm"/>
    <property type="evidence" value="ECO:0007669"/>
    <property type="project" value="UniProtKB-SubCell"/>
</dbReference>
<dbReference type="GO" id="GO:0005524">
    <property type="term" value="F:ATP binding"/>
    <property type="evidence" value="ECO:0007669"/>
    <property type="project" value="UniProtKB-UniRule"/>
</dbReference>
<feature type="binding site" evidence="6">
    <location>
        <position position="38"/>
    </location>
    <ligand>
        <name>ATP</name>
        <dbReference type="ChEBI" id="CHEBI:30616"/>
    </ligand>
</feature>
<sequence>MTTDTKTAETRTFEADVSRLLHMMVHSVYSDRDVFLRELISNAADACEKLRFEAVSRPELLGDDPKPRITIAANPDNRELVVEDNGIGMSRDEMAEALGTIARSGTRAFMERVEAGKAAEDTQLIGQFGVGFYSAFMVADRVDVISHQAGSDEAFRWSSDGKGTYEIAPVPLEAAPKRGTRVVLHLMEDASSYTTPYRLEGLTKSQSGHVPVPITLVEKPGAEPRDIADGTALWVRQKSEIKPEEYTDFYRSVAGQYDEPASTIHFRAEGRQEYSVLAFVPGSRPFDLFDQDRKGRMKLYVRRVFITDDADLLPRYLRFVRGLVDSADLPLNVSREMIQESPLLASIRKGVTNRVLGDLVKTAENDAETYTKIWENFGVVLKEGLYEDYERREQLLKLARFRSTASGEGWRSLADYVAAMKEGQKAIFFMAGDDRARLEASPQLEGFRARGIEALLLTDPVDSFWVTMAPEFDGKPFKSVTQGAAELADIPLPEDAAKPDAETSSDVASFLAFVKTTLGEEVSDVKASDRLTESAVCLVAPEHGPDRQFERLLNAAGRLDKAAKPILEINPRHERVAALAKLGDDEKAFKEDAAHLLYDEARVLDGDKPADAKAFSARLARLIDRSLAKG</sequence>
<accession>A0A090DYT2</accession>
<evidence type="ECO:0000313" key="8">
    <source>
        <dbReference type="EMBL" id="CDX22278.1"/>
    </source>
</evidence>
<comment type="subcellular location">
    <subcellularLocation>
        <location evidence="5">Cytoplasm</location>
    </subcellularLocation>
</comment>
<dbReference type="Pfam" id="PF00183">
    <property type="entry name" value="HSP90"/>
    <property type="match status" value="1"/>
</dbReference>
<feature type="binding site" evidence="6">
    <location>
        <position position="335"/>
    </location>
    <ligand>
        <name>ATP</name>
        <dbReference type="ChEBI" id="CHEBI:30616"/>
    </ligand>
</feature>
<dbReference type="GO" id="GO:0016887">
    <property type="term" value="F:ATP hydrolysis activity"/>
    <property type="evidence" value="ECO:0007669"/>
    <property type="project" value="InterPro"/>
</dbReference>
<dbReference type="AlphaFoldDB" id="A0A090DYT2"/>
<dbReference type="InterPro" id="IPR037196">
    <property type="entry name" value="HSP90_C"/>
</dbReference>
<evidence type="ECO:0000256" key="1">
    <source>
        <dbReference type="ARBA" id="ARBA00008239"/>
    </source>
</evidence>
<dbReference type="GO" id="GO:0051082">
    <property type="term" value="F:unfolded protein binding"/>
    <property type="evidence" value="ECO:0007669"/>
    <property type="project" value="UniProtKB-UniRule"/>
</dbReference>
<feature type="binding site" evidence="6">
    <location>
        <begin position="104"/>
        <end position="105"/>
    </location>
    <ligand>
        <name>ATP</name>
        <dbReference type="ChEBI" id="CHEBI:30616"/>
    </ligand>
</feature>
<comment type="similarity">
    <text evidence="1 5">Belongs to the heat shock protein 90 family.</text>
</comment>
<dbReference type="SMART" id="SM00387">
    <property type="entry name" value="HATPase_c"/>
    <property type="match status" value="1"/>
</dbReference>
<dbReference type="InterPro" id="IPR001404">
    <property type="entry name" value="Hsp90_fam"/>
</dbReference>
<dbReference type="SUPFAM" id="SSF55874">
    <property type="entry name" value="ATPase domain of HSP90 chaperone/DNA topoisomerase II/histidine kinase"/>
    <property type="match status" value="1"/>
</dbReference>
<evidence type="ECO:0000313" key="9">
    <source>
        <dbReference type="Proteomes" id="UP000045285"/>
    </source>
</evidence>
<dbReference type="STRING" id="69974.MPLDJ20_320083"/>
<feature type="region of interest" description="C" evidence="5">
    <location>
        <begin position="552"/>
        <end position="630"/>
    </location>
</feature>
<keyword evidence="3 5" id="KW-0067">ATP-binding</keyword>
<reference evidence="9" key="1">
    <citation type="submission" date="2014-08" db="EMBL/GenBank/DDBJ databases">
        <authorList>
            <person name="Moulin L."/>
        </authorList>
    </citation>
    <scope>NUCLEOTIDE SEQUENCE [LARGE SCALE GENOMIC DNA]</scope>
</reference>
<keyword evidence="5" id="KW-0963">Cytoplasm</keyword>
<keyword evidence="5" id="KW-0346">Stress response</keyword>
<dbReference type="PANTHER" id="PTHR11528">
    <property type="entry name" value="HEAT SHOCK PROTEIN 90 FAMILY MEMBER"/>
    <property type="match status" value="1"/>
</dbReference>
<dbReference type="NCBIfam" id="NF003555">
    <property type="entry name" value="PRK05218.1"/>
    <property type="match status" value="1"/>
</dbReference>
<feature type="binding site" evidence="6">
    <location>
        <begin position="127"/>
        <end position="132"/>
    </location>
    <ligand>
        <name>ATP</name>
        <dbReference type="ChEBI" id="CHEBI:30616"/>
    </ligand>
</feature>
<dbReference type="InterPro" id="IPR019805">
    <property type="entry name" value="Heat_shock_protein_90_CS"/>
</dbReference>
<dbReference type="Gene3D" id="3.30.230.80">
    <property type="match status" value="1"/>
</dbReference>
<dbReference type="PIRSF" id="PIRSF002583">
    <property type="entry name" value="Hsp90"/>
    <property type="match status" value="1"/>
</dbReference>
<feature type="binding site" evidence="6">
    <location>
        <position position="84"/>
    </location>
    <ligand>
        <name>ATP</name>
        <dbReference type="ChEBI" id="CHEBI:30616"/>
    </ligand>
</feature>
<dbReference type="GO" id="GO:0140662">
    <property type="term" value="F:ATP-dependent protein folding chaperone"/>
    <property type="evidence" value="ECO:0007669"/>
    <property type="project" value="InterPro"/>
</dbReference>
<evidence type="ECO:0000256" key="5">
    <source>
        <dbReference type="HAMAP-Rule" id="MF_00505"/>
    </source>
</evidence>
<comment type="subunit">
    <text evidence="5">Homodimer.</text>
</comment>
<dbReference type="CDD" id="cd16927">
    <property type="entry name" value="HATPase_Hsp90-like"/>
    <property type="match status" value="1"/>
</dbReference>
<keyword evidence="4 5" id="KW-0143">Chaperone</keyword>
<evidence type="ECO:0000256" key="6">
    <source>
        <dbReference type="PIRSR" id="PIRSR002583-1"/>
    </source>
</evidence>
<dbReference type="Pfam" id="PF13589">
    <property type="entry name" value="HATPase_c_3"/>
    <property type="match status" value="1"/>
</dbReference>
<feature type="region of interest" description="A; substrate-binding" evidence="5">
    <location>
        <begin position="1"/>
        <end position="335"/>
    </location>
</feature>
<proteinExistence type="inferred from homology"/>
<dbReference type="EMBL" id="CCMZ01000033">
    <property type="protein sequence ID" value="CDX22278.1"/>
    <property type="molecule type" value="Genomic_DNA"/>
</dbReference>
<dbReference type="InterPro" id="IPR036890">
    <property type="entry name" value="HATPase_C_sf"/>
</dbReference>
<dbReference type="Gene3D" id="3.40.50.11260">
    <property type="match status" value="1"/>
</dbReference>
<feature type="binding site" evidence="6">
    <location>
        <position position="42"/>
    </location>
    <ligand>
        <name>ATP</name>
        <dbReference type="ChEBI" id="CHEBI:30616"/>
    </ligand>
</feature>
<protein>
    <recommendedName>
        <fullName evidence="5">Chaperone protein HtpG</fullName>
    </recommendedName>
    <alternativeName>
        <fullName evidence="5">Heat shock protein HtpG</fullName>
    </alternativeName>
    <alternativeName>
        <fullName evidence="5">High temperature protein G</fullName>
    </alternativeName>
</protein>
<dbReference type="InterPro" id="IPR020568">
    <property type="entry name" value="Ribosomal_Su5_D2-typ_SF"/>
</dbReference>
<evidence type="ECO:0000256" key="4">
    <source>
        <dbReference type="ARBA" id="ARBA00023186"/>
    </source>
</evidence>
<dbReference type="Gene3D" id="3.30.565.10">
    <property type="entry name" value="Histidine kinase-like ATPase, C-terminal domain"/>
    <property type="match status" value="1"/>
</dbReference>